<evidence type="ECO:0000313" key="1">
    <source>
        <dbReference type="EMBL" id="KAF5771877.1"/>
    </source>
</evidence>
<comment type="caution">
    <text evidence="1">The sequence shown here is derived from an EMBL/GenBank/DDBJ whole genome shotgun (WGS) entry which is preliminary data.</text>
</comment>
<gene>
    <name evidence="1" type="ORF">HanXRQr2_Chr13g0570031</name>
</gene>
<accession>A0A9K3EE33</accession>
<organism evidence="1 2">
    <name type="scientific">Helianthus annuus</name>
    <name type="common">Common sunflower</name>
    <dbReference type="NCBI Taxonomy" id="4232"/>
    <lineage>
        <taxon>Eukaryota</taxon>
        <taxon>Viridiplantae</taxon>
        <taxon>Streptophyta</taxon>
        <taxon>Embryophyta</taxon>
        <taxon>Tracheophyta</taxon>
        <taxon>Spermatophyta</taxon>
        <taxon>Magnoliopsida</taxon>
        <taxon>eudicotyledons</taxon>
        <taxon>Gunneridae</taxon>
        <taxon>Pentapetalae</taxon>
        <taxon>asterids</taxon>
        <taxon>campanulids</taxon>
        <taxon>Asterales</taxon>
        <taxon>Asteraceae</taxon>
        <taxon>Asteroideae</taxon>
        <taxon>Heliantheae alliance</taxon>
        <taxon>Heliantheae</taxon>
        <taxon>Helianthus</taxon>
    </lineage>
</organism>
<dbReference type="Proteomes" id="UP000215914">
    <property type="component" value="Unassembled WGS sequence"/>
</dbReference>
<dbReference type="Gramene" id="mRNA:HanXRQr2_Chr13g0570031">
    <property type="protein sequence ID" value="mRNA:HanXRQr2_Chr13g0570031"/>
    <property type="gene ID" value="HanXRQr2_Chr13g0570031"/>
</dbReference>
<name>A0A9K3EE33_HELAN</name>
<dbReference type="EMBL" id="MNCJ02000328">
    <property type="protein sequence ID" value="KAF5771877.1"/>
    <property type="molecule type" value="Genomic_DNA"/>
</dbReference>
<reference evidence="1" key="2">
    <citation type="submission" date="2020-06" db="EMBL/GenBank/DDBJ databases">
        <title>Helianthus annuus Genome sequencing and assembly Release 2.</title>
        <authorList>
            <person name="Gouzy J."/>
            <person name="Langlade N."/>
            <person name="Munos S."/>
        </authorList>
    </citation>
    <scope>NUCLEOTIDE SEQUENCE</scope>
    <source>
        <tissue evidence="1">Leaves</tissue>
    </source>
</reference>
<reference evidence="1" key="1">
    <citation type="journal article" date="2017" name="Nature">
        <title>The sunflower genome provides insights into oil metabolism, flowering and Asterid evolution.</title>
        <authorList>
            <person name="Badouin H."/>
            <person name="Gouzy J."/>
            <person name="Grassa C.J."/>
            <person name="Murat F."/>
            <person name="Staton S.E."/>
            <person name="Cottret L."/>
            <person name="Lelandais-Briere C."/>
            <person name="Owens G.L."/>
            <person name="Carrere S."/>
            <person name="Mayjonade B."/>
            <person name="Legrand L."/>
            <person name="Gill N."/>
            <person name="Kane N.C."/>
            <person name="Bowers J.E."/>
            <person name="Hubner S."/>
            <person name="Bellec A."/>
            <person name="Berard A."/>
            <person name="Berges H."/>
            <person name="Blanchet N."/>
            <person name="Boniface M.C."/>
            <person name="Brunel D."/>
            <person name="Catrice O."/>
            <person name="Chaidir N."/>
            <person name="Claudel C."/>
            <person name="Donnadieu C."/>
            <person name="Faraut T."/>
            <person name="Fievet G."/>
            <person name="Helmstetter N."/>
            <person name="King M."/>
            <person name="Knapp S.J."/>
            <person name="Lai Z."/>
            <person name="Le Paslier M.C."/>
            <person name="Lippi Y."/>
            <person name="Lorenzon L."/>
            <person name="Mandel J.R."/>
            <person name="Marage G."/>
            <person name="Marchand G."/>
            <person name="Marquand E."/>
            <person name="Bret-Mestries E."/>
            <person name="Morien E."/>
            <person name="Nambeesan S."/>
            <person name="Nguyen T."/>
            <person name="Pegot-Espagnet P."/>
            <person name="Pouilly N."/>
            <person name="Raftis F."/>
            <person name="Sallet E."/>
            <person name="Schiex T."/>
            <person name="Thomas J."/>
            <person name="Vandecasteele C."/>
            <person name="Vares D."/>
            <person name="Vear F."/>
            <person name="Vautrin S."/>
            <person name="Crespi M."/>
            <person name="Mangin B."/>
            <person name="Burke J.M."/>
            <person name="Salse J."/>
            <person name="Munos S."/>
            <person name="Vincourt P."/>
            <person name="Rieseberg L.H."/>
            <person name="Langlade N.B."/>
        </authorList>
    </citation>
    <scope>NUCLEOTIDE SEQUENCE</scope>
    <source>
        <tissue evidence="1">Leaves</tissue>
    </source>
</reference>
<protein>
    <submittedName>
        <fullName evidence="1">Uncharacterized protein</fullName>
    </submittedName>
</protein>
<sequence>MIIRVLIIIFSLWLQLRLGFFSLLQQSLQRTSKLLTSIKGFFNPLFYYVIKFF</sequence>
<proteinExistence type="predicted"/>
<dbReference type="AlphaFoldDB" id="A0A9K3EE33"/>
<evidence type="ECO:0000313" key="2">
    <source>
        <dbReference type="Proteomes" id="UP000215914"/>
    </source>
</evidence>
<keyword evidence="2" id="KW-1185">Reference proteome</keyword>